<keyword evidence="2" id="KW-1185">Reference proteome</keyword>
<dbReference type="RefSeq" id="WP_330482246.1">
    <property type="nucleotide sequence ID" value="NZ_JAZBJZ010000008.1"/>
</dbReference>
<evidence type="ECO:0000313" key="1">
    <source>
        <dbReference type="EMBL" id="MEE3715822.1"/>
    </source>
</evidence>
<reference evidence="1" key="1">
    <citation type="submission" date="2024-01" db="EMBL/GenBank/DDBJ databases">
        <title>Bank of Algae and Cyanobacteria of the Azores (BACA) strain genomes.</title>
        <authorList>
            <person name="Luz R."/>
            <person name="Cordeiro R."/>
            <person name="Fonseca A."/>
            <person name="Goncalves V."/>
        </authorList>
    </citation>
    <scope>NUCLEOTIDE SEQUENCE</scope>
    <source>
        <strain evidence="1">BACA0141</strain>
    </source>
</reference>
<comment type="caution">
    <text evidence="1">The sequence shown here is derived from an EMBL/GenBank/DDBJ whole genome shotgun (WGS) entry which is preliminary data.</text>
</comment>
<gene>
    <name evidence="1" type="ORF">V2H45_03575</name>
</gene>
<protein>
    <submittedName>
        <fullName evidence="1">Uncharacterized protein</fullName>
    </submittedName>
</protein>
<proteinExistence type="predicted"/>
<evidence type="ECO:0000313" key="2">
    <source>
        <dbReference type="Proteomes" id="UP001333818"/>
    </source>
</evidence>
<sequence length="342" mass="37155">MAQIDLLEQVHMGNTKVISSLMNHQLGAQGMVIEVDRQDDCMQIAITDLGRSPNGSGKIPNRKALGSMIQKWLIKIGVRNVSTVRISLQRSEQSEPVWIDEFALPTDSQSVAPVNSRLTSQPNFLTNLQPNPNQIPHTSQPKSPYIKFPSNLAISKQTPNLNGSDREDFVMELLGEFSDPLSKLAYPQTATSQTATSQTAILGSNAQNTDLNPPLIPLPTLPPVTPLTTMGFYHGKNHHASLNPESISTNGTASSDFSNPADKPSLSKLNQFSQVLAQTPSLPIQILQYCLTCLFLVALIPSIHYLTGSSHVGKSTAAKLLGNTLSNYNLAAYIPQRIAKHS</sequence>
<dbReference type="AlphaFoldDB" id="A0AAW9PQG6"/>
<organism evidence="1 2">
    <name type="scientific">Tumidithrix elongata BACA0141</name>
    <dbReference type="NCBI Taxonomy" id="2716417"/>
    <lineage>
        <taxon>Bacteria</taxon>
        <taxon>Bacillati</taxon>
        <taxon>Cyanobacteriota</taxon>
        <taxon>Cyanophyceae</taxon>
        <taxon>Pseudanabaenales</taxon>
        <taxon>Pseudanabaenaceae</taxon>
        <taxon>Tumidithrix</taxon>
        <taxon>Tumidithrix elongata</taxon>
    </lineage>
</organism>
<dbReference type="EMBL" id="JAZBJZ010000008">
    <property type="protein sequence ID" value="MEE3715822.1"/>
    <property type="molecule type" value="Genomic_DNA"/>
</dbReference>
<accession>A0AAW9PQG6</accession>
<name>A0AAW9PQG6_9CYAN</name>
<dbReference type="Proteomes" id="UP001333818">
    <property type="component" value="Unassembled WGS sequence"/>
</dbReference>